<evidence type="ECO:0000256" key="1">
    <source>
        <dbReference type="ARBA" id="ARBA00022737"/>
    </source>
</evidence>
<evidence type="ECO:0000256" key="3">
    <source>
        <dbReference type="PROSITE-ProRule" id="PRU00103"/>
    </source>
</evidence>
<feature type="domain" description="Phosphatase PP2A regulatory subunit A/Splicing factor 3B subunit 1-like HEAT repeat" evidence="4">
    <location>
        <begin position="190"/>
        <end position="268"/>
    </location>
</feature>
<feature type="repeat" description="HEAT" evidence="3">
    <location>
        <begin position="114"/>
        <end position="152"/>
    </location>
</feature>
<keyword evidence="1" id="KW-0677">Repeat</keyword>
<dbReference type="InterPro" id="IPR054573">
    <property type="entry name" value="PP2A/SF3B1-like_HEAT"/>
</dbReference>
<dbReference type="EMBL" id="JAAWVQ010159873">
    <property type="protein sequence ID" value="MBN3286731.1"/>
    <property type="molecule type" value="Genomic_DNA"/>
</dbReference>
<proteinExistence type="inferred from homology"/>
<gene>
    <name evidence="5" type="primary">Ppp2r1a_1</name>
    <name evidence="5" type="ORF">GTO93_0018559</name>
</gene>
<dbReference type="Pfam" id="PF13646">
    <property type="entry name" value="HEAT_2"/>
    <property type="match status" value="1"/>
</dbReference>
<dbReference type="InterPro" id="IPR011989">
    <property type="entry name" value="ARM-like"/>
</dbReference>
<evidence type="ECO:0000256" key="2">
    <source>
        <dbReference type="ARBA" id="ARBA00038332"/>
    </source>
</evidence>
<evidence type="ECO:0000313" key="6">
    <source>
        <dbReference type="Proteomes" id="UP001166093"/>
    </source>
</evidence>
<feature type="non-terminal residue" evidence="5">
    <location>
        <position position="517"/>
    </location>
</feature>
<feature type="repeat" description="HEAT" evidence="3">
    <location>
        <begin position="153"/>
        <end position="191"/>
    </location>
</feature>
<dbReference type="PROSITE" id="PS50077">
    <property type="entry name" value="HEAT_REPEAT"/>
    <property type="match status" value="7"/>
</dbReference>
<feature type="repeat" description="HEAT" evidence="3">
    <location>
        <begin position="315"/>
        <end position="353"/>
    </location>
</feature>
<dbReference type="InterPro" id="IPR000357">
    <property type="entry name" value="HEAT"/>
</dbReference>
<comment type="caution">
    <text evidence="5">The sequence shown here is derived from an EMBL/GenBank/DDBJ whole genome shotgun (WGS) entry which is preliminary data.</text>
</comment>
<dbReference type="InterPro" id="IPR051023">
    <property type="entry name" value="PP2A_Regulatory_Subunit_A"/>
</dbReference>
<accession>A0ABS2YKN1</accession>
<dbReference type="Proteomes" id="UP001166093">
    <property type="component" value="Unassembled WGS sequence"/>
</dbReference>
<dbReference type="InterPro" id="IPR016024">
    <property type="entry name" value="ARM-type_fold"/>
</dbReference>
<dbReference type="PANTHER" id="PTHR10648">
    <property type="entry name" value="SERINE/THREONINE-PROTEIN PHOSPHATASE PP2A 65 KDA REGULATORY SUBUNIT"/>
    <property type="match status" value="1"/>
</dbReference>
<dbReference type="PANTHER" id="PTHR10648:SF2">
    <property type="entry name" value="SERINE_THREONINE-PROTEIN PHOSPHATASE 2A 65 KDA REGULATORY SUBUNIT A ALPHA ISOFORM"/>
    <property type="match status" value="1"/>
</dbReference>
<sequence length="517" mass="57920">FVSADTIYDEDEVLLALAEQLGTFTCLVGGPEYVHCLLPPLESLATVEETVVRDKAVESLRAISQEHSPADLEAHFVPLVKRLASGDWFTSRTSACGLFSVCYPRVSSTVKAEIRQHFRSLCSDDTPMVRRAAASKLGEFAKVLELEYIKNEIIPMFSNLAADEQDSVRLLAVEACVNIAQLLPQEDLESLVLPTLRQATEDKSWRVRYMVADKFTEAKFCENLSADCRENVIMTQILPCVKELVSDANQHVKSALASVIMGLSPILGKDNTVEHLLPLFLAQLKDECPEVRLNIISNLDCVNEVIGIRQLSQSLLPAIVELAEDAKWRVRLAIIEYMPLLAGQLGVEFFDEKLNSLCMAWLVDHVYAIREAATNNLKKLVEKFGKDWAQATIIPKVLVMSNDPNYLHRMTTLFCINVLSDVCGQEITTKHMLPTVIRMAGDAVANVRFNVAKSLQKVGPILDNSTLQNEVKPVLEKLTQDQDVDVKYFAQEALSGEQMRRNTFVKDIKCWIFHCTY</sequence>
<feature type="non-terminal residue" evidence="5">
    <location>
        <position position="1"/>
    </location>
</feature>
<name>A0ABS2YKN1_POLSP</name>
<organism evidence="5 6">
    <name type="scientific">Polyodon spathula</name>
    <name type="common">North American paddlefish</name>
    <name type="synonym">Squalus spathula</name>
    <dbReference type="NCBI Taxonomy" id="7913"/>
    <lineage>
        <taxon>Eukaryota</taxon>
        <taxon>Metazoa</taxon>
        <taxon>Chordata</taxon>
        <taxon>Craniata</taxon>
        <taxon>Vertebrata</taxon>
        <taxon>Euteleostomi</taxon>
        <taxon>Actinopterygii</taxon>
        <taxon>Chondrostei</taxon>
        <taxon>Acipenseriformes</taxon>
        <taxon>Polyodontidae</taxon>
        <taxon>Polyodon</taxon>
    </lineage>
</organism>
<feature type="repeat" description="HEAT" evidence="3">
    <location>
        <begin position="432"/>
        <end position="470"/>
    </location>
</feature>
<feature type="repeat" description="HEAT" evidence="3">
    <location>
        <begin position="37"/>
        <end position="75"/>
    </location>
</feature>
<feature type="repeat" description="HEAT" evidence="3">
    <location>
        <begin position="276"/>
        <end position="314"/>
    </location>
</feature>
<keyword evidence="6" id="KW-1185">Reference proteome</keyword>
<dbReference type="InterPro" id="IPR021133">
    <property type="entry name" value="HEAT_type_2"/>
</dbReference>
<evidence type="ECO:0000313" key="5">
    <source>
        <dbReference type="EMBL" id="MBN3286731.1"/>
    </source>
</evidence>
<dbReference type="Gene3D" id="1.25.10.10">
    <property type="entry name" value="Leucine-rich Repeat Variant"/>
    <property type="match status" value="1"/>
</dbReference>
<feature type="repeat" description="HEAT" evidence="3">
    <location>
        <begin position="237"/>
        <end position="275"/>
    </location>
</feature>
<dbReference type="SUPFAM" id="SSF48371">
    <property type="entry name" value="ARM repeat"/>
    <property type="match status" value="1"/>
</dbReference>
<dbReference type="Pfam" id="PF02985">
    <property type="entry name" value="HEAT"/>
    <property type="match status" value="2"/>
</dbReference>
<reference evidence="5" key="1">
    <citation type="journal article" date="2021" name="Cell">
        <title>Tracing the genetic footprints of vertebrate landing in non-teleost ray-finned fishes.</title>
        <authorList>
            <person name="Bi X."/>
            <person name="Wang K."/>
            <person name="Yang L."/>
            <person name="Pan H."/>
            <person name="Jiang H."/>
            <person name="Wei Q."/>
            <person name="Fang M."/>
            <person name="Yu H."/>
            <person name="Zhu C."/>
            <person name="Cai Y."/>
            <person name="He Y."/>
            <person name="Gan X."/>
            <person name="Zeng H."/>
            <person name="Yu D."/>
            <person name="Zhu Y."/>
            <person name="Jiang H."/>
            <person name="Qiu Q."/>
            <person name="Yang H."/>
            <person name="Zhang Y.E."/>
            <person name="Wang W."/>
            <person name="Zhu M."/>
            <person name="He S."/>
            <person name="Zhang G."/>
        </authorList>
    </citation>
    <scope>NUCLEOTIDE SEQUENCE</scope>
    <source>
        <strain evidence="5">Pddl_001</strain>
    </source>
</reference>
<evidence type="ECO:0000259" key="4">
    <source>
        <dbReference type="Pfam" id="PF22646"/>
    </source>
</evidence>
<comment type="similarity">
    <text evidence="2">Belongs to the phosphatase 2A regulatory subunit A family.</text>
</comment>
<protein>
    <submittedName>
        <fullName evidence="5">2AAA phosphatase</fullName>
    </submittedName>
</protein>
<dbReference type="Pfam" id="PF22646">
    <property type="entry name" value="PPP2R1A-like_HEAT"/>
    <property type="match status" value="1"/>
</dbReference>